<evidence type="ECO:0000256" key="1">
    <source>
        <dbReference type="SAM" id="Phobius"/>
    </source>
</evidence>
<evidence type="ECO:0000313" key="3">
    <source>
        <dbReference type="Proteomes" id="UP001321786"/>
    </source>
</evidence>
<reference evidence="2 3" key="1">
    <citation type="submission" date="2023-08" db="EMBL/GenBank/DDBJ databases">
        <title>Helicovermis profunda gen. nov., sp. nov., a novel mesophilic, fermentative bacterium within the Bacillota from a deep-sea hydrothermal vent chimney.</title>
        <authorList>
            <person name="Miyazaki U."/>
            <person name="Mizutani D."/>
            <person name="Hashimoto Y."/>
            <person name="Tame A."/>
            <person name="Sawayama S."/>
            <person name="Miyazaki J."/>
            <person name="Takai K."/>
            <person name="Nakagawa S."/>
        </authorList>
    </citation>
    <scope>NUCLEOTIDE SEQUENCE [LARGE SCALE GENOMIC DNA]</scope>
    <source>
        <strain evidence="2 3">S502</strain>
    </source>
</reference>
<evidence type="ECO:0000313" key="2">
    <source>
        <dbReference type="EMBL" id="BEP28536.1"/>
    </source>
</evidence>
<accession>A0AAU9EMN4</accession>
<keyword evidence="1" id="KW-0812">Transmembrane</keyword>
<dbReference type="RefSeq" id="WP_338536849.1">
    <property type="nucleotide sequence ID" value="NZ_AP028654.1"/>
</dbReference>
<organism evidence="2 3">
    <name type="scientific">Helicovermis profundi</name>
    <dbReference type="NCBI Taxonomy" id="3065157"/>
    <lineage>
        <taxon>Bacteria</taxon>
        <taxon>Bacillati</taxon>
        <taxon>Bacillota</taxon>
        <taxon>Clostridia</taxon>
        <taxon>Helicovermis</taxon>
    </lineage>
</organism>
<dbReference type="Proteomes" id="UP001321786">
    <property type="component" value="Chromosome"/>
</dbReference>
<feature type="transmembrane region" description="Helical" evidence="1">
    <location>
        <begin position="6"/>
        <end position="25"/>
    </location>
</feature>
<dbReference type="KEGG" id="hprf:HLPR_08670"/>
<dbReference type="EMBL" id="AP028654">
    <property type="protein sequence ID" value="BEP28536.1"/>
    <property type="molecule type" value="Genomic_DNA"/>
</dbReference>
<protein>
    <submittedName>
        <fullName evidence="2">Uncharacterized protein</fullName>
    </submittedName>
</protein>
<dbReference type="AlphaFoldDB" id="A0AAU9EMN4"/>
<keyword evidence="1" id="KW-0472">Membrane</keyword>
<sequence length="48" mass="5410">MKNTKIVIFIIVSILLSSILVIKIYDQINSGIEINIKLSQVRANDSHI</sequence>
<gene>
    <name evidence="2" type="ORF">HLPR_08670</name>
</gene>
<keyword evidence="1" id="KW-1133">Transmembrane helix</keyword>
<name>A0AAU9EMN4_9FIRM</name>
<keyword evidence="3" id="KW-1185">Reference proteome</keyword>
<proteinExistence type="predicted"/>